<evidence type="ECO:0000313" key="3">
    <source>
        <dbReference type="EMBL" id="CAG6486325.1"/>
    </source>
</evidence>
<dbReference type="InterPro" id="IPR050111">
    <property type="entry name" value="C-type_lectin/snaclec_domain"/>
</dbReference>
<proteinExistence type="predicted"/>
<dbReference type="EMBL" id="HBUE01103676">
    <property type="protein sequence ID" value="CAG6486325.1"/>
    <property type="molecule type" value="Transcribed_RNA"/>
</dbReference>
<keyword evidence="1" id="KW-0732">Signal</keyword>
<dbReference type="PANTHER" id="PTHR22803">
    <property type="entry name" value="MANNOSE, PHOSPHOLIPASE, LECTIN RECEPTOR RELATED"/>
    <property type="match status" value="1"/>
</dbReference>
<dbReference type="InterPro" id="IPR016186">
    <property type="entry name" value="C-type_lectin-like/link_sf"/>
</dbReference>
<feature type="chain" id="PRO_5034830082" evidence="1">
    <location>
        <begin position="21"/>
        <end position="163"/>
    </location>
</feature>
<accession>A0A8D8C6Z9</accession>
<dbReference type="SUPFAM" id="SSF56436">
    <property type="entry name" value="C-type lectin-like"/>
    <property type="match status" value="1"/>
</dbReference>
<feature type="domain" description="C-type lectin" evidence="2">
    <location>
        <begin position="30"/>
        <end position="152"/>
    </location>
</feature>
<evidence type="ECO:0000256" key="1">
    <source>
        <dbReference type="SAM" id="SignalP"/>
    </source>
</evidence>
<organism evidence="3">
    <name type="scientific">Culex pipiens</name>
    <name type="common">House mosquito</name>
    <dbReference type="NCBI Taxonomy" id="7175"/>
    <lineage>
        <taxon>Eukaryota</taxon>
        <taxon>Metazoa</taxon>
        <taxon>Ecdysozoa</taxon>
        <taxon>Arthropoda</taxon>
        <taxon>Hexapoda</taxon>
        <taxon>Insecta</taxon>
        <taxon>Pterygota</taxon>
        <taxon>Neoptera</taxon>
        <taxon>Endopterygota</taxon>
        <taxon>Diptera</taxon>
        <taxon>Nematocera</taxon>
        <taxon>Culicoidea</taxon>
        <taxon>Culicidae</taxon>
        <taxon>Culicinae</taxon>
        <taxon>Culicini</taxon>
        <taxon>Culex</taxon>
        <taxon>Culex</taxon>
    </lineage>
</organism>
<dbReference type="InterPro" id="IPR016187">
    <property type="entry name" value="CTDL_fold"/>
</dbReference>
<sequence>MSKATALLLVILTALHGTEQQVKCTGLSKYFVPNFTANWFKASEYCHYLGMRLAVVANQRDQANLIELVKGTDKFDNASTEFWIGASDLAEEGHFYWHASGTRVLFANWKQNQPDNAGKVEHCVEIRYIPAHGWAWHWNDRDCLQRRYFACEALEIGKEITLF</sequence>
<dbReference type="Pfam" id="PF00059">
    <property type="entry name" value="Lectin_C"/>
    <property type="match status" value="1"/>
</dbReference>
<feature type="signal peptide" evidence="1">
    <location>
        <begin position="1"/>
        <end position="20"/>
    </location>
</feature>
<dbReference type="CDD" id="cd00037">
    <property type="entry name" value="CLECT"/>
    <property type="match status" value="1"/>
</dbReference>
<dbReference type="PROSITE" id="PS50041">
    <property type="entry name" value="C_TYPE_LECTIN_2"/>
    <property type="match status" value="1"/>
</dbReference>
<dbReference type="InterPro" id="IPR001304">
    <property type="entry name" value="C-type_lectin-like"/>
</dbReference>
<evidence type="ECO:0000259" key="2">
    <source>
        <dbReference type="PROSITE" id="PS50041"/>
    </source>
</evidence>
<reference evidence="3" key="1">
    <citation type="submission" date="2021-05" db="EMBL/GenBank/DDBJ databases">
        <authorList>
            <person name="Alioto T."/>
            <person name="Alioto T."/>
            <person name="Gomez Garrido J."/>
        </authorList>
    </citation>
    <scope>NUCLEOTIDE SEQUENCE</scope>
</reference>
<protein>
    <submittedName>
        <fullName evidence="3">Perlucin</fullName>
    </submittedName>
</protein>
<dbReference type="SMART" id="SM00034">
    <property type="entry name" value="CLECT"/>
    <property type="match status" value="1"/>
</dbReference>
<dbReference type="AlphaFoldDB" id="A0A8D8C6Z9"/>
<name>A0A8D8C6Z9_CULPI</name>
<dbReference type="Gene3D" id="3.10.100.10">
    <property type="entry name" value="Mannose-Binding Protein A, subunit A"/>
    <property type="match status" value="1"/>
</dbReference>